<organism evidence="9 10">
    <name type="scientific">Alkaliphilus peptidifermentans DSM 18978</name>
    <dbReference type="NCBI Taxonomy" id="1120976"/>
    <lineage>
        <taxon>Bacteria</taxon>
        <taxon>Bacillati</taxon>
        <taxon>Bacillota</taxon>
        <taxon>Clostridia</taxon>
        <taxon>Peptostreptococcales</taxon>
        <taxon>Natronincolaceae</taxon>
        <taxon>Alkaliphilus</taxon>
    </lineage>
</organism>
<evidence type="ECO:0000256" key="5">
    <source>
        <dbReference type="ARBA" id="ARBA00022989"/>
    </source>
</evidence>
<accession>A0A1G5CWY1</accession>
<feature type="transmembrane region" description="Helical" evidence="7">
    <location>
        <begin position="167"/>
        <end position="187"/>
    </location>
</feature>
<evidence type="ECO:0000259" key="8">
    <source>
        <dbReference type="PROSITE" id="PS50928"/>
    </source>
</evidence>
<comment type="similarity">
    <text evidence="7">Belongs to the binding-protein-dependent transport system permease family.</text>
</comment>
<dbReference type="PANTHER" id="PTHR30465:SF0">
    <property type="entry name" value="OLIGOPEPTIDE TRANSPORT SYSTEM PERMEASE PROTEIN APPB"/>
    <property type="match status" value="1"/>
</dbReference>
<evidence type="ECO:0000256" key="6">
    <source>
        <dbReference type="ARBA" id="ARBA00023136"/>
    </source>
</evidence>
<keyword evidence="2 7" id="KW-0813">Transport</keyword>
<keyword evidence="6 7" id="KW-0472">Membrane</keyword>
<feature type="transmembrane region" description="Helical" evidence="7">
    <location>
        <begin position="432"/>
        <end position="458"/>
    </location>
</feature>
<evidence type="ECO:0000256" key="2">
    <source>
        <dbReference type="ARBA" id="ARBA00022448"/>
    </source>
</evidence>
<dbReference type="Pfam" id="PF00528">
    <property type="entry name" value="BPD_transp_1"/>
    <property type="match status" value="1"/>
</dbReference>
<dbReference type="PROSITE" id="PS50928">
    <property type="entry name" value="ABC_TM1"/>
    <property type="match status" value="1"/>
</dbReference>
<dbReference type="InterPro" id="IPR045621">
    <property type="entry name" value="BPD_transp_1_N"/>
</dbReference>
<keyword evidence="4 7" id="KW-0812">Transmembrane</keyword>
<dbReference type="CDD" id="cd06261">
    <property type="entry name" value="TM_PBP2"/>
    <property type="match status" value="1"/>
</dbReference>
<evidence type="ECO:0000256" key="3">
    <source>
        <dbReference type="ARBA" id="ARBA00022475"/>
    </source>
</evidence>
<dbReference type="STRING" id="1120976.SAMN03080606_00795"/>
<dbReference type="InterPro" id="IPR000515">
    <property type="entry name" value="MetI-like"/>
</dbReference>
<feature type="transmembrane region" description="Helical" evidence="7">
    <location>
        <begin position="16"/>
        <end position="38"/>
    </location>
</feature>
<proteinExistence type="inferred from homology"/>
<sequence length="469" mass="53137">MDRGVGATFEKMYKHLIYRVLLIVFGILSLPIVLIKYFKDKMENQQEVIKKSIVSRLEKEGVKANITETAREQAKRKQEFFNRNLSSAEFEKQVNIIINKQFEERVSNELILYQQKGEVSAVTICSSFSKLLENRLFFIYSLIFSFPMYILIALYKNPYAKYISERLFMMIFVIFGVTWLVFTILYLSPMNPAVNILGQTATPEQVEQFNAVYGLDKPYIVQLLNTFKSLFTFDLGKSYVGNEDVFTAIMRKFPVTLQVTFASLFIAIIIAIPAGIVSAIKQYSSFDYTFMLFALLGLSIPNFWLGLILILNFSIRLQWLPATFMVGNWKTLIMPSIVLGTGLAASVARMTRSSMLEVKNMDYVFTARAKGLSEWKVITRHILANAMIPIITVIGLQFGGMLGGSAVTEKVFNINGVGSFIVDKQFVPDIPIVLAGVVYVAVIISLANLLVDLIYAFLDPRIKSKMKSY</sequence>
<gene>
    <name evidence="9" type="ORF">SAMN03080606_00795</name>
</gene>
<feature type="transmembrane region" description="Helical" evidence="7">
    <location>
        <begin position="382"/>
        <end position="402"/>
    </location>
</feature>
<keyword evidence="5 7" id="KW-1133">Transmembrane helix</keyword>
<dbReference type="Gene3D" id="1.10.3720.10">
    <property type="entry name" value="MetI-like"/>
    <property type="match status" value="1"/>
</dbReference>
<feature type="transmembrane region" description="Helical" evidence="7">
    <location>
        <begin position="259"/>
        <end position="280"/>
    </location>
</feature>
<dbReference type="SUPFAM" id="SSF161098">
    <property type="entry name" value="MetI-like"/>
    <property type="match status" value="1"/>
</dbReference>
<dbReference type="PANTHER" id="PTHR30465">
    <property type="entry name" value="INNER MEMBRANE ABC TRANSPORTER"/>
    <property type="match status" value="1"/>
</dbReference>
<dbReference type="GO" id="GO:0005886">
    <property type="term" value="C:plasma membrane"/>
    <property type="evidence" value="ECO:0007669"/>
    <property type="project" value="UniProtKB-SubCell"/>
</dbReference>
<keyword evidence="3" id="KW-1003">Cell membrane</keyword>
<evidence type="ECO:0000256" key="7">
    <source>
        <dbReference type="RuleBase" id="RU363032"/>
    </source>
</evidence>
<feature type="transmembrane region" description="Helical" evidence="7">
    <location>
        <begin position="292"/>
        <end position="313"/>
    </location>
</feature>
<feature type="transmembrane region" description="Helical" evidence="7">
    <location>
        <begin position="333"/>
        <end position="351"/>
    </location>
</feature>
<dbReference type="EMBL" id="FMUS01000003">
    <property type="protein sequence ID" value="SCY06924.1"/>
    <property type="molecule type" value="Genomic_DNA"/>
</dbReference>
<comment type="subcellular location">
    <subcellularLocation>
        <location evidence="1 7">Cell membrane</location>
        <topology evidence="1 7">Multi-pass membrane protein</topology>
    </subcellularLocation>
</comment>
<evidence type="ECO:0000313" key="9">
    <source>
        <dbReference type="EMBL" id="SCY06924.1"/>
    </source>
</evidence>
<evidence type="ECO:0000313" key="10">
    <source>
        <dbReference type="Proteomes" id="UP000198636"/>
    </source>
</evidence>
<keyword evidence="10" id="KW-1185">Reference proteome</keyword>
<protein>
    <submittedName>
        <fullName evidence="9">Peptide/nickel transport system permease protein</fullName>
    </submittedName>
</protein>
<feature type="domain" description="ABC transmembrane type-1" evidence="8">
    <location>
        <begin position="253"/>
        <end position="455"/>
    </location>
</feature>
<dbReference type="InterPro" id="IPR035906">
    <property type="entry name" value="MetI-like_sf"/>
</dbReference>
<dbReference type="GO" id="GO:0055085">
    <property type="term" value="P:transmembrane transport"/>
    <property type="evidence" value="ECO:0007669"/>
    <property type="project" value="InterPro"/>
</dbReference>
<dbReference type="Pfam" id="PF19300">
    <property type="entry name" value="BPD_transp_1_N"/>
    <property type="match status" value="1"/>
</dbReference>
<name>A0A1G5CWY1_9FIRM</name>
<evidence type="ECO:0000256" key="1">
    <source>
        <dbReference type="ARBA" id="ARBA00004651"/>
    </source>
</evidence>
<feature type="transmembrane region" description="Helical" evidence="7">
    <location>
        <begin position="137"/>
        <end position="155"/>
    </location>
</feature>
<reference evidence="9 10" key="1">
    <citation type="submission" date="2016-10" db="EMBL/GenBank/DDBJ databases">
        <authorList>
            <person name="de Groot N.N."/>
        </authorList>
    </citation>
    <scope>NUCLEOTIDE SEQUENCE [LARGE SCALE GENOMIC DNA]</scope>
    <source>
        <strain evidence="9 10">DSM 18978</strain>
    </source>
</reference>
<dbReference type="AlphaFoldDB" id="A0A1G5CWY1"/>
<dbReference type="Proteomes" id="UP000198636">
    <property type="component" value="Unassembled WGS sequence"/>
</dbReference>
<evidence type="ECO:0000256" key="4">
    <source>
        <dbReference type="ARBA" id="ARBA00022692"/>
    </source>
</evidence>